<feature type="region of interest" description="Disordered" evidence="1">
    <location>
        <begin position="318"/>
        <end position="390"/>
    </location>
</feature>
<evidence type="ECO:0000313" key="2">
    <source>
        <dbReference type="EMBL" id="KAG2485806.1"/>
    </source>
</evidence>
<dbReference type="SUPFAM" id="SSF56112">
    <property type="entry name" value="Protein kinase-like (PK-like)"/>
    <property type="match status" value="1"/>
</dbReference>
<accession>A0A835XL21</accession>
<proteinExistence type="predicted"/>
<dbReference type="InterPro" id="IPR011009">
    <property type="entry name" value="Kinase-like_dom_sf"/>
</dbReference>
<organism evidence="2 3">
    <name type="scientific">Edaphochlamys debaryana</name>
    <dbReference type="NCBI Taxonomy" id="47281"/>
    <lineage>
        <taxon>Eukaryota</taxon>
        <taxon>Viridiplantae</taxon>
        <taxon>Chlorophyta</taxon>
        <taxon>core chlorophytes</taxon>
        <taxon>Chlorophyceae</taxon>
        <taxon>CS clade</taxon>
        <taxon>Chlamydomonadales</taxon>
        <taxon>Chlamydomonadales incertae sedis</taxon>
        <taxon>Edaphochlamys</taxon>
    </lineage>
</organism>
<dbReference type="Proteomes" id="UP000612055">
    <property type="component" value="Unassembled WGS sequence"/>
</dbReference>
<evidence type="ECO:0008006" key="4">
    <source>
        <dbReference type="Google" id="ProtNLM"/>
    </source>
</evidence>
<dbReference type="EMBL" id="JAEHOE010000122">
    <property type="protein sequence ID" value="KAG2485806.1"/>
    <property type="molecule type" value="Genomic_DNA"/>
</dbReference>
<gene>
    <name evidence="2" type="ORF">HYH03_015517</name>
</gene>
<protein>
    <recommendedName>
        <fullName evidence="4">PI3K/PI4K catalytic domain-containing protein</fullName>
    </recommendedName>
</protein>
<evidence type="ECO:0000313" key="3">
    <source>
        <dbReference type="Proteomes" id="UP000612055"/>
    </source>
</evidence>
<sequence length="390" mass="43803">MTPSGMAVVKMPCLPLPKHRGARMPGPCGPSAIVYVMQHLMALDKLSRECGFTDIIPRIWLAPVRGVVPGVGYPIDWWGLWMEYVEGISMENFLFRGRPRPIGRDTQIEIMNNKLNRTRVIHAAIFDLLTSQCDRHAQNIFIQEDGNIRLIDHDASLNHMSVTCGFDSVFVPTTAKYEVVRTANHWVLKLPGAETAPRLPAVDAQVLFDYRCYLPEGRDAMGTSYPPQAEACMRRIASMTPDQVKEYYGFTQTRVAFYLRTRAVDMLTKGYEWAAKYGQPRNANPRRYRMKPKCCELTLPKGPNPSIRCAHPYEPVWELPLGNPTTGKEWDKDRPDLGTYEGGTFPEDPPDAGLGGEGSAGWPPAPPAPPKKPRRPPRSPPRPQRPKASQ</sequence>
<keyword evidence="3" id="KW-1185">Reference proteome</keyword>
<name>A0A835XL21_9CHLO</name>
<evidence type="ECO:0000256" key="1">
    <source>
        <dbReference type="SAM" id="MobiDB-lite"/>
    </source>
</evidence>
<dbReference type="OrthoDB" id="536015at2759"/>
<comment type="caution">
    <text evidence="2">The sequence shown here is derived from an EMBL/GenBank/DDBJ whole genome shotgun (WGS) entry which is preliminary data.</text>
</comment>
<dbReference type="AlphaFoldDB" id="A0A835XL21"/>
<reference evidence="2" key="1">
    <citation type="journal article" date="2020" name="bioRxiv">
        <title>Comparative genomics of Chlamydomonas.</title>
        <authorList>
            <person name="Craig R.J."/>
            <person name="Hasan A.R."/>
            <person name="Ness R.W."/>
            <person name="Keightley P.D."/>
        </authorList>
    </citation>
    <scope>NUCLEOTIDE SEQUENCE</scope>
    <source>
        <strain evidence="2">CCAP 11/70</strain>
    </source>
</reference>